<protein>
    <submittedName>
        <fullName evidence="2">Uncharacterized protein</fullName>
    </submittedName>
</protein>
<accession>A0A4T0VCG3</accession>
<feature type="region of interest" description="Disordered" evidence="1">
    <location>
        <begin position="231"/>
        <end position="254"/>
    </location>
</feature>
<feature type="compositionally biased region" description="Polar residues" evidence="1">
    <location>
        <begin position="243"/>
        <end position="254"/>
    </location>
</feature>
<evidence type="ECO:0000313" key="2">
    <source>
        <dbReference type="EMBL" id="TIC89441.1"/>
    </source>
</evidence>
<gene>
    <name evidence="2" type="ORF">CH35J_012884</name>
</gene>
<dbReference type="AlphaFoldDB" id="A0A4T0VCG3"/>
<sequence length="350" mass="39850">MSIIHSSDRLSVGEKGTINIPSTNRNHVNQETWDRPMVTPGKATGSQVDAFVARAITEWRIKGLMGPNLWGRFCLEFDGWNEGTFELGSRFMIETLRNQLLQYGVFVEWGRGHRKIASNPVNTLTRDDYHNRSSEELDRWHEKNYATFRSHCRISDFVNDMTIPPRSGDKVCGEMEQLPTHMNSRPDEAFGLPLQESLRVRPAQSDFRSRVSRPHLTDGYQQCGQCDALGGEYRSHSGHRDNSASTDQPSPKQLSDLSELYSGNNMKYSSEEYDVPDIQLTIVRETCHNAGIADDPSHLAVAFPFVLKGKATDFYVQRLCIRVPRDFFILVDAVRRPFETEETAKAYLAE</sequence>
<evidence type="ECO:0000313" key="3">
    <source>
        <dbReference type="Proteomes" id="UP000305883"/>
    </source>
</evidence>
<reference evidence="2 3" key="1">
    <citation type="journal article" date="2019" name="Genome Biol. Evol.">
        <title>Genomic Plasticity Mediated by Transposable Elements in the Plant Pathogenic Fungus Colletotrichum higginsianum.</title>
        <authorList>
            <person name="Tsushima A."/>
            <person name="Gan P."/>
            <person name="Kumakura N."/>
            <person name="Narusaka M."/>
            <person name="Takano Y."/>
            <person name="Narusaka Y."/>
            <person name="Shirasu K."/>
        </authorList>
    </citation>
    <scope>NUCLEOTIDE SEQUENCE [LARGE SCALE GENOMIC DNA]</scope>
    <source>
        <strain evidence="2 3">MAFF305635-RFP</strain>
    </source>
</reference>
<feature type="compositionally biased region" description="Basic and acidic residues" evidence="1">
    <location>
        <begin position="233"/>
        <end position="242"/>
    </location>
</feature>
<feature type="region of interest" description="Disordered" evidence="1">
    <location>
        <begin position="1"/>
        <end position="27"/>
    </location>
</feature>
<organism evidence="2 3">
    <name type="scientific">Colletotrichum higginsianum</name>
    <dbReference type="NCBI Taxonomy" id="80884"/>
    <lineage>
        <taxon>Eukaryota</taxon>
        <taxon>Fungi</taxon>
        <taxon>Dikarya</taxon>
        <taxon>Ascomycota</taxon>
        <taxon>Pezizomycotina</taxon>
        <taxon>Sordariomycetes</taxon>
        <taxon>Hypocreomycetidae</taxon>
        <taxon>Glomerellales</taxon>
        <taxon>Glomerellaceae</taxon>
        <taxon>Colletotrichum</taxon>
        <taxon>Colletotrichum destructivum species complex</taxon>
    </lineage>
</organism>
<evidence type="ECO:0000256" key="1">
    <source>
        <dbReference type="SAM" id="MobiDB-lite"/>
    </source>
</evidence>
<comment type="caution">
    <text evidence="2">The sequence shown here is derived from an EMBL/GenBank/DDBJ whole genome shotgun (WGS) entry which is preliminary data.</text>
</comment>
<dbReference type="Proteomes" id="UP000305883">
    <property type="component" value="Unassembled WGS sequence"/>
</dbReference>
<proteinExistence type="predicted"/>
<dbReference type="OrthoDB" id="4850545at2759"/>
<dbReference type="EMBL" id="MWPZ01000017">
    <property type="protein sequence ID" value="TIC89441.1"/>
    <property type="molecule type" value="Genomic_DNA"/>
</dbReference>
<name>A0A4T0VCG3_9PEZI</name>
<feature type="compositionally biased region" description="Basic and acidic residues" evidence="1">
    <location>
        <begin position="1"/>
        <end position="12"/>
    </location>
</feature>